<feature type="transmembrane region" description="Helical" evidence="1">
    <location>
        <begin position="236"/>
        <end position="258"/>
    </location>
</feature>
<keyword evidence="1" id="KW-1133">Transmembrane helix</keyword>
<dbReference type="AlphaFoldDB" id="A0A1I0U1T7"/>
<proteinExistence type="predicted"/>
<feature type="transmembrane region" description="Helical" evidence="1">
    <location>
        <begin position="178"/>
        <end position="202"/>
    </location>
</feature>
<dbReference type="Pfam" id="PF06912">
    <property type="entry name" value="DUF1275"/>
    <property type="match status" value="1"/>
</dbReference>
<gene>
    <name evidence="2" type="ORF">SAMN04488511_11882</name>
</gene>
<name>A0A1I0U1T7_9SPHI</name>
<feature type="transmembrane region" description="Helical" evidence="1">
    <location>
        <begin position="113"/>
        <end position="137"/>
    </location>
</feature>
<feature type="transmembrane region" description="Helical" evidence="1">
    <location>
        <begin position="264"/>
        <end position="281"/>
    </location>
</feature>
<accession>A0A1I0U1T7</accession>
<dbReference type="PANTHER" id="PTHR37314:SF4">
    <property type="entry name" value="UPF0700 TRANSMEMBRANE PROTEIN YOAK"/>
    <property type="match status" value="1"/>
</dbReference>
<keyword evidence="1" id="KW-0472">Membrane</keyword>
<reference evidence="3" key="1">
    <citation type="submission" date="2016-10" db="EMBL/GenBank/DDBJ databases">
        <authorList>
            <person name="Varghese N."/>
            <person name="Submissions S."/>
        </authorList>
    </citation>
    <scope>NUCLEOTIDE SEQUENCE [LARGE SCALE GENOMIC DNA]</scope>
    <source>
        <strain evidence="3">DSM 18130</strain>
    </source>
</reference>
<protein>
    <submittedName>
        <fullName evidence="2">Uncharacterized membrane protein YoaK, UPF0700 family</fullName>
    </submittedName>
</protein>
<feature type="transmembrane region" description="Helical" evidence="1">
    <location>
        <begin position="146"/>
        <end position="166"/>
    </location>
</feature>
<evidence type="ECO:0000313" key="2">
    <source>
        <dbReference type="EMBL" id="SFA58014.1"/>
    </source>
</evidence>
<sequence length="296" mass="32857">MLIYSKKQIIKIKACIIITDFLPYSFSIKAANFNLAQQIEFQHNICHIFFNFYRMLRHLGEKRSFSHNLRLAVLLCLNAGFVNAAGFIAFAVLTTNVTGHAALLAVNLAKMDLRAAGVVTLWLTLFLFGAFASSWYIGRIGRNRPFAYTVPILFIIAVMLFVALAGGSYNHSMSETEYLAGSLLLAMGMQNALVSVVSGAVVRTTHLTGMFTDLGIDLSVAVLSRKNLNNVLKRRILLKLVIIVSFLTGGVIGGVAYLHIGFHAFFVPVGFLLVALFYDYFRIRIKRAIVDQLHKS</sequence>
<feature type="transmembrane region" description="Helical" evidence="1">
    <location>
        <begin position="71"/>
        <end position="93"/>
    </location>
</feature>
<keyword evidence="3" id="KW-1185">Reference proteome</keyword>
<dbReference type="PANTHER" id="PTHR37314">
    <property type="entry name" value="SLR0142 PROTEIN"/>
    <property type="match status" value="1"/>
</dbReference>
<dbReference type="Proteomes" id="UP000198836">
    <property type="component" value="Unassembled WGS sequence"/>
</dbReference>
<dbReference type="EMBL" id="FOJM01000018">
    <property type="protein sequence ID" value="SFA58014.1"/>
    <property type="molecule type" value="Genomic_DNA"/>
</dbReference>
<keyword evidence="1" id="KW-0812">Transmembrane</keyword>
<evidence type="ECO:0000313" key="3">
    <source>
        <dbReference type="Proteomes" id="UP000198836"/>
    </source>
</evidence>
<evidence type="ECO:0000256" key="1">
    <source>
        <dbReference type="SAM" id="Phobius"/>
    </source>
</evidence>
<dbReference type="InterPro" id="IPR010699">
    <property type="entry name" value="DUF1275"/>
</dbReference>
<organism evidence="2 3">
    <name type="scientific">Pedobacter suwonensis</name>
    <dbReference type="NCBI Taxonomy" id="332999"/>
    <lineage>
        <taxon>Bacteria</taxon>
        <taxon>Pseudomonadati</taxon>
        <taxon>Bacteroidota</taxon>
        <taxon>Sphingobacteriia</taxon>
        <taxon>Sphingobacteriales</taxon>
        <taxon>Sphingobacteriaceae</taxon>
        <taxon>Pedobacter</taxon>
    </lineage>
</organism>
<dbReference type="STRING" id="332999.SAMN04488511_11882"/>